<feature type="region of interest" description="Disordered" evidence="12">
    <location>
        <begin position="179"/>
        <end position="229"/>
    </location>
</feature>
<keyword evidence="6" id="KW-0851">Voltage-gated channel</keyword>
<dbReference type="Pfam" id="PF00520">
    <property type="entry name" value="Ion_trans"/>
    <property type="match status" value="1"/>
</dbReference>
<dbReference type="InterPro" id="IPR003131">
    <property type="entry name" value="T1-type_BTB"/>
</dbReference>
<keyword evidence="4 13" id="KW-0812">Transmembrane</keyword>
<dbReference type="SMART" id="SM00225">
    <property type="entry name" value="BTB"/>
    <property type="match status" value="1"/>
</dbReference>
<dbReference type="GO" id="GO:0051260">
    <property type="term" value="P:protein homooligomerization"/>
    <property type="evidence" value="ECO:0007669"/>
    <property type="project" value="InterPro"/>
</dbReference>
<dbReference type="InterPro" id="IPR000210">
    <property type="entry name" value="BTB/POZ_dom"/>
</dbReference>
<feature type="transmembrane region" description="Helical" evidence="13">
    <location>
        <begin position="367"/>
        <end position="389"/>
    </location>
</feature>
<dbReference type="PANTHER" id="PTHR11537">
    <property type="entry name" value="VOLTAGE-GATED POTASSIUM CHANNEL"/>
    <property type="match status" value="1"/>
</dbReference>
<feature type="compositionally biased region" description="Gly residues" evidence="12">
    <location>
        <begin position="185"/>
        <end position="203"/>
    </location>
</feature>
<evidence type="ECO:0000256" key="6">
    <source>
        <dbReference type="ARBA" id="ARBA00022882"/>
    </source>
</evidence>
<dbReference type="InterPro" id="IPR003972">
    <property type="entry name" value="K_chnl_volt-dep_Kv1"/>
</dbReference>
<keyword evidence="5" id="KW-0631">Potassium channel</keyword>
<accession>A0A7L4EF95</accession>
<dbReference type="GO" id="GO:0005251">
    <property type="term" value="F:delayed rectifier potassium channel activity"/>
    <property type="evidence" value="ECO:0007669"/>
    <property type="project" value="TreeGrafter"/>
</dbReference>
<keyword evidence="2" id="KW-0813">Transport</keyword>
<keyword evidence="8 13" id="KW-1133">Transmembrane helix</keyword>
<keyword evidence="11" id="KW-0407">Ion channel</keyword>
<evidence type="ECO:0000259" key="14">
    <source>
        <dbReference type="SMART" id="SM00225"/>
    </source>
</evidence>
<keyword evidence="3" id="KW-0633">Potassium transport</keyword>
<evidence type="ECO:0000256" key="3">
    <source>
        <dbReference type="ARBA" id="ARBA00022538"/>
    </source>
</evidence>
<keyword evidence="10 13" id="KW-0472">Membrane</keyword>
<feature type="non-terminal residue" evidence="15">
    <location>
        <position position="1"/>
    </location>
</feature>
<evidence type="ECO:0000256" key="12">
    <source>
        <dbReference type="SAM" id="MobiDB-lite"/>
    </source>
</evidence>
<keyword evidence="9" id="KW-0406">Ion transport</keyword>
<proteinExistence type="predicted"/>
<dbReference type="InterPro" id="IPR005821">
    <property type="entry name" value="Ion_trans_dom"/>
</dbReference>
<feature type="transmembrane region" description="Helical" evidence="13">
    <location>
        <begin position="340"/>
        <end position="361"/>
    </location>
</feature>
<dbReference type="SUPFAM" id="SSF54695">
    <property type="entry name" value="POZ domain"/>
    <property type="match status" value="1"/>
</dbReference>
<dbReference type="Pfam" id="PF02214">
    <property type="entry name" value="BTB_2"/>
    <property type="match status" value="1"/>
</dbReference>
<feature type="domain" description="BTB" evidence="14">
    <location>
        <begin position="19"/>
        <end position="119"/>
    </location>
</feature>
<dbReference type="PRINTS" id="PR01496">
    <property type="entry name" value="SHAKERCHANEL"/>
</dbReference>
<comment type="subcellular location">
    <subcellularLocation>
        <location evidence="1">Membrane</location>
        <topology evidence="1">Multi-pass membrane protein</topology>
    </subcellularLocation>
</comment>
<comment type="caution">
    <text evidence="15">The sequence shown here is derived from an EMBL/GenBank/DDBJ whole genome shotgun (WGS) entry which is preliminary data.</text>
</comment>
<feature type="compositionally biased region" description="Low complexity" evidence="12">
    <location>
        <begin position="209"/>
        <end position="223"/>
    </location>
</feature>
<organism evidence="15 16">
    <name type="scientific">Hirundo rustica</name>
    <name type="common">Barn swallow</name>
    <dbReference type="NCBI Taxonomy" id="43150"/>
    <lineage>
        <taxon>Eukaryota</taxon>
        <taxon>Metazoa</taxon>
        <taxon>Chordata</taxon>
        <taxon>Craniata</taxon>
        <taxon>Vertebrata</taxon>
        <taxon>Euteleostomi</taxon>
        <taxon>Archelosauria</taxon>
        <taxon>Archosauria</taxon>
        <taxon>Dinosauria</taxon>
        <taxon>Saurischia</taxon>
        <taxon>Theropoda</taxon>
        <taxon>Coelurosauria</taxon>
        <taxon>Aves</taxon>
        <taxon>Neognathae</taxon>
        <taxon>Neoaves</taxon>
        <taxon>Telluraves</taxon>
        <taxon>Australaves</taxon>
        <taxon>Passeriformes</taxon>
        <taxon>Sylvioidea</taxon>
        <taxon>Hirundinidae</taxon>
        <taxon>Hirundo</taxon>
    </lineage>
</organism>
<dbReference type="PRINTS" id="PR00169">
    <property type="entry name" value="KCHANNEL"/>
</dbReference>
<evidence type="ECO:0000313" key="16">
    <source>
        <dbReference type="Proteomes" id="UP000585317"/>
    </source>
</evidence>
<dbReference type="AlphaFoldDB" id="A0A7L4EF95"/>
<dbReference type="GO" id="GO:0001508">
    <property type="term" value="P:action potential"/>
    <property type="evidence" value="ECO:0007669"/>
    <property type="project" value="TreeGrafter"/>
</dbReference>
<reference evidence="15 16" key="1">
    <citation type="submission" date="2019-09" db="EMBL/GenBank/DDBJ databases">
        <title>Bird 10,000 Genomes (B10K) Project - Family phase.</title>
        <authorList>
            <person name="Zhang G."/>
        </authorList>
    </citation>
    <scope>NUCLEOTIDE SEQUENCE [LARGE SCALE GENOMIC DNA]</scope>
    <source>
        <strain evidence="15">B10K-DU-001-67</strain>
        <tissue evidence="15">Muscle</tissue>
    </source>
</reference>
<feature type="transmembrane region" description="Helical" evidence="13">
    <location>
        <begin position="401"/>
        <end position="422"/>
    </location>
</feature>
<name>A0A7L4EF95_HIRRU</name>
<protein>
    <submittedName>
        <fullName evidence="15">KCNA3 protein</fullName>
    </submittedName>
</protein>
<evidence type="ECO:0000256" key="9">
    <source>
        <dbReference type="ARBA" id="ARBA00023065"/>
    </source>
</evidence>
<dbReference type="FunFam" id="1.10.287.70:FF:000002">
    <property type="entry name" value="Potassium voltage-gated channel subfamily a member"/>
    <property type="match status" value="1"/>
</dbReference>
<dbReference type="Gene3D" id="1.10.287.70">
    <property type="match status" value="1"/>
</dbReference>
<keyword evidence="7" id="KW-0630">Potassium</keyword>
<dbReference type="InterPro" id="IPR028325">
    <property type="entry name" value="VG_K_chnl"/>
</dbReference>
<dbReference type="SUPFAM" id="SSF81324">
    <property type="entry name" value="Voltage-gated potassium channels"/>
    <property type="match status" value="1"/>
</dbReference>
<evidence type="ECO:0000256" key="8">
    <source>
        <dbReference type="ARBA" id="ARBA00022989"/>
    </source>
</evidence>
<dbReference type="GO" id="GO:0008076">
    <property type="term" value="C:voltage-gated potassium channel complex"/>
    <property type="evidence" value="ECO:0007669"/>
    <property type="project" value="InterPro"/>
</dbReference>
<feature type="transmembrane region" description="Helical" evidence="13">
    <location>
        <begin position="264"/>
        <end position="284"/>
    </location>
</feature>
<evidence type="ECO:0000256" key="2">
    <source>
        <dbReference type="ARBA" id="ARBA00022448"/>
    </source>
</evidence>
<evidence type="ECO:0000256" key="11">
    <source>
        <dbReference type="ARBA" id="ARBA00023303"/>
    </source>
</evidence>
<evidence type="ECO:0000256" key="5">
    <source>
        <dbReference type="ARBA" id="ARBA00022826"/>
    </source>
</evidence>
<dbReference type="Gene3D" id="3.30.710.10">
    <property type="entry name" value="Potassium Channel Kv1.1, Chain A"/>
    <property type="match status" value="1"/>
</dbReference>
<feature type="non-terminal residue" evidence="15">
    <location>
        <position position="449"/>
    </location>
</feature>
<feature type="transmembrane region" description="Helical" evidence="13">
    <location>
        <begin position="147"/>
        <end position="168"/>
    </location>
</feature>
<feature type="transmembrane region" description="Helical" evidence="13">
    <location>
        <begin position="237"/>
        <end position="258"/>
    </location>
</feature>
<dbReference type="InterPro" id="IPR027359">
    <property type="entry name" value="Volt_channel_dom_sf"/>
</dbReference>
<dbReference type="Proteomes" id="UP000585317">
    <property type="component" value="Unassembled WGS sequence"/>
</dbReference>
<dbReference type="PRINTS" id="PR01491">
    <property type="entry name" value="KVCHANNEL"/>
</dbReference>
<dbReference type="EMBL" id="VZZX01005667">
    <property type="protein sequence ID" value="NXW73380.1"/>
    <property type="molecule type" value="Genomic_DNA"/>
</dbReference>
<evidence type="ECO:0000313" key="15">
    <source>
        <dbReference type="EMBL" id="NXW73380.1"/>
    </source>
</evidence>
<dbReference type="PANTHER" id="PTHR11537:SF155">
    <property type="entry name" value="POTASSIUM VOLTAGE-GATED CHANNEL SUBFAMILY A MEMBER 7"/>
    <property type="match status" value="1"/>
</dbReference>
<dbReference type="FunFam" id="3.30.710.10:FF:000214">
    <property type="entry name" value="Potassium voltage-gated channel protein shk-1"/>
    <property type="match status" value="1"/>
</dbReference>
<evidence type="ECO:0000256" key="7">
    <source>
        <dbReference type="ARBA" id="ARBA00022958"/>
    </source>
</evidence>
<dbReference type="InterPro" id="IPR003968">
    <property type="entry name" value="K_chnl_volt-dep_Kv"/>
</dbReference>
<evidence type="ECO:0000256" key="1">
    <source>
        <dbReference type="ARBA" id="ARBA00004141"/>
    </source>
</evidence>
<evidence type="ECO:0000256" key="4">
    <source>
        <dbReference type="ARBA" id="ARBA00022692"/>
    </source>
</evidence>
<evidence type="ECO:0000256" key="13">
    <source>
        <dbReference type="SAM" id="Phobius"/>
    </source>
</evidence>
<dbReference type="Gene3D" id="1.20.120.350">
    <property type="entry name" value="Voltage-gated potassium channels. Chain C"/>
    <property type="match status" value="1"/>
</dbReference>
<gene>
    <name evidence="15" type="primary">Kcna3_0</name>
    <name evidence="15" type="ORF">HIRRUS_R01152</name>
</gene>
<dbReference type="InterPro" id="IPR011333">
    <property type="entry name" value="SKP1/BTB/POZ_sf"/>
</dbReference>
<sequence length="449" mass="48770">SPPRPGPSAGMGEPLGCCERVAINVSGRRFETLVRTLRRFPDTLLGDPRRRRRFFDPQRREYFFDRHRGAFGAVLYYYQSGGRLRRPPDVPLDVFLEELRFYQLGDEAEERLREAEGFSVEEPPALPRGGLRRRAWLLCEHPESSPAARVVALLSVLVILVSIVVFCLETLPQFRSGAEGEVKGEGGGFGGGGGLGENRGSGGPPSPTPANTNTTTTAAAAPSSAPPPHRSGLTDPFFLVETICICWFSLELLVRLVASPSKAAFFRSAMNLIDLAAIAPYFIALGTELARQRGIGQPAMSLAVLRVIRLVRVFRVFKLSRHSTGLQILGQTLKASMRELGLLIFFLLIGVVLFSSAVYFAEAEDAATAFTSIPQAFWWAVVTMTTVGYGDMAPVTVGGKLVGSLCAIAGVLTISLPVPVIVSNFSYFYRRELRGEEAGDVVPAAPCPH</sequence>
<evidence type="ECO:0000256" key="10">
    <source>
        <dbReference type="ARBA" id="ARBA00023136"/>
    </source>
</evidence>